<dbReference type="EMBL" id="LVJH01000002">
    <property type="protein sequence ID" value="OAB45999.1"/>
    <property type="molecule type" value="Genomic_DNA"/>
</dbReference>
<reference evidence="1 2" key="1">
    <citation type="submission" date="2016-03" db="EMBL/GenBank/DDBJ databases">
        <title>Draft genome sequence of Paenibacillus glacialis DSM 22343.</title>
        <authorList>
            <person name="Shin S.-K."/>
            <person name="Yi H."/>
        </authorList>
    </citation>
    <scope>NUCLEOTIDE SEQUENCE [LARGE SCALE GENOMIC DNA]</scope>
    <source>
        <strain evidence="1 2">DSM 22343</strain>
    </source>
</reference>
<organism evidence="1 2">
    <name type="scientific">Paenibacillus glacialis</name>
    <dbReference type="NCBI Taxonomy" id="494026"/>
    <lineage>
        <taxon>Bacteria</taxon>
        <taxon>Bacillati</taxon>
        <taxon>Bacillota</taxon>
        <taxon>Bacilli</taxon>
        <taxon>Bacillales</taxon>
        <taxon>Paenibacillaceae</taxon>
        <taxon>Paenibacillus</taxon>
    </lineage>
</organism>
<dbReference type="AlphaFoldDB" id="A0A168NPF9"/>
<dbReference type="Proteomes" id="UP000076967">
    <property type="component" value="Unassembled WGS sequence"/>
</dbReference>
<keyword evidence="2" id="KW-1185">Reference proteome</keyword>
<dbReference type="OrthoDB" id="9886112at2"/>
<sequence length="220" mass="26312">MDIIELKSCIETAFSNYLNSEELSFIQLTGKSEHAIRDAVAFEMYKRNLNVTREYKRVDLVVFDDEYKPTDLIEFKLCYTWDIQKDANFNGYRSVVYGEMGINKDFNKLNEMKIKDADQFAVLCVIHPTRDQIFSKDEIDHIIAYHDINRFIEVNRLTEFKVEYEKVIEDSFSGFQIEKFKIKLGMVFNCNVSLHFWIIKRMEFDLREVRRSPKTEEDFR</sequence>
<evidence type="ECO:0000313" key="2">
    <source>
        <dbReference type="Proteomes" id="UP000076967"/>
    </source>
</evidence>
<accession>A0A168NPF9</accession>
<evidence type="ECO:0008006" key="3">
    <source>
        <dbReference type="Google" id="ProtNLM"/>
    </source>
</evidence>
<evidence type="ECO:0000313" key="1">
    <source>
        <dbReference type="EMBL" id="OAB45999.1"/>
    </source>
</evidence>
<name>A0A168NPF9_9BACL</name>
<protein>
    <recommendedName>
        <fullName evidence="3">Restriction endonuclease</fullName>
    </recommendedName>
</protein>
<dbReference type="STRING" id="494026.PGLA_00960"/>
<gene>
    <name evidence="1" type="ORF">PGLA_00960</name>
</gene>
<proteinExistence type="predicted"/>
<comment type="caution">
    <text evidence="1">The sequence shown here is derived from an EMBL/GenBank/DDBJ whole genome shotgun (WGS) entry which is preliminary data.</text>
</comment>
<dbReference type="RefSeq" id="WP_068527394.1">
    <property type="nucleotide sequence ID" value="NZ_LVJH01000002.1"/>
</dbReference>